<dbReference type="EMBL" id="JABAIV010000007">
    <property type="protein sequence ID" value="NNG24858.1"/>
    <property type="molecule type" value="Genomic_DNA"/>
</dbReference>
<keyword evidence="2" id="KW-1185">Reference proteome</keyword>
<gene>
    <name evidence="1" type="ORF">HGB41_17890</name>
</gene>
<dbReference type="InterPro" id="IPR012349">
    <property type="entry name" value="Split_barrel_FMN-bd"/>
</dbReference>
<comment type="caution">
    <text evidence="1">The sequence shown here is derived from an EMBL/GenBank/DDBJ whole genome shotgun (WGS) entry which is preliminary data.</text>
</comment>
<dbReference type="PANTHER" id="PTHR42815">
    <property type="entry name" value="FAD-BINDING, PUTATIVE (AFU_ORTHOLOGUE AFUA_6G07600)-RELATED"/>
    <property type="match status" value="1"/>
</dbReference>
<evidence type="ECO:0000313" key="2">
    <source>
        <dbReference type="Proteomes" id="UP000533905"/>
    </source>
</evidence>
<dbReference type="Gene3D" id="2.30.110.10">
    <property type="entry name" value="Electron Transport, Fmn-binding Protein, Chain A"/>
    <property type="match status" value="1"/>
</dbReference>
<organism evidence="1 2">
    <name type="scientific">Telluria aromaticivorans</name>
    <dbReference type="NCBI Taxonomy" id="2725995"/>
    <lineage>
        <taxon>Bacteria</taxon>
        <taxon>Pseudomonadati</taxon>
        <taxon>Pseudomonadota</taxon>
        <taxon>Betaproteobacteria</taxon>
        <taxon>Burkholderiales</taxon>
        <taxon>Oxalobacteraceae</taxon>
        <taxon>Telluria group</taxon>
        <taxon>Telluria</taxon>
    </lineage>
</organism>
<sequence length="299" mass="31492">MSDHRLPSPFHAGEQRAQHLAGGGPAGAPIRSQMPDQHRSFFPLLPFLCVAVPDDTGWPLATLLHGDPGFVSSPAPGTLHVAALPGAGDAARACLASGREIGLLGIDLATRRRNRANGVVAQVDGQGLSVRVHQSFGNCPKYIHVRRLARVEREPGPVEAFGADLPQAAVSMIAGCKTMFVATSSGAAPGRAVRGLDISHRGGAAGFLRAKGNVLTVPDYPGNRYFNTLGNLLLEPRAALVMVDFSSGDMLQLQGVAEVAWDARGAGDDALAERAWTFTIVRGWLRRGGFGLEELQAEG</sequence>
<dbReference type="AlphaFoldDB" id="A0A7Y2K297"/>
<protein>
    <submittedName>
        <fullName evidence="1">Pyridoxamine 5'-phosphate oxidase</fullName>
    </submittedName>
</protein>
<proteinExistence type="predicted"/>
<dbReference type="PANTHER" id="PTHR42815:SF2">
    <property type="entry name" value="FAD-BINDING, PUTATIVE (AFU_ORTHOLOGUE AFUA_6G07600)-RELATED"/>
    <property type="match status" value="1"/>
</dbReference>
<accession>A0A7Y2K297</accession>
<dbReference type="Proteomes" id="UP000533905">
    <property type="component" value="Unassembled WGS sequence"/>
</dbReference>
<reference evidence="1 2" key="1">
    <citation type="submission" date="2020-04" db="EMBL/GenBank/DDBJ databases">
        <title>Massilia sp. nov., a cold adapted bacteria isolated from Arctic soil.</title>
        <authorList>
            <person name="Son J."/>
            <person name="Ka J.-O."/>
        </authorList>
    </citation>
    <scope>NUCLEOTIDE SEQUENCE [LARGE SCALE GENOMIC DNA]</scope>
    <source>
        <strain evidence="1 2">ML15P13</strain>
    </source>
</reference>
<name>A0A7Y2K297_9BURK</name>
<dbReference type="RefSeq" id="WP_171086955.1">
    <property type="nucleotide sequence ID" value="NZ_JABAIV010000007.1"/>
</dbReference>
<evidence type="ECO:0000313" key="1">
    <source>
        <dbReference type="EMBL" id="NNG24858.1"/>
    </source>
</evidence>
<dbReference type="SUPFAM" id="SSF50475">
    <property type="entry name" value="FMN-binding split barrel"/>
    <property type="match status" value="1"/>
</dbReference>